<keyword evidence="9" id="KW-0067">ATP-binding</keyword>
<sequence length="1165" mass="134277">MGLRFIIGRSGTGKTHFCIDEISKKQDMGLNVIYIVPEQFSLQAEKELSSNMNGNGLLYANVITFGRLSHMVSLERGGNLRDVLDESGKSMVLRKVIFEKEDKLLYYKNSIDKRGFMEQLSTTVRELYSYGVNRDKLNELYNSVDDNSVIKMKLNDISTIVSGYEDYIKEKYISADEKFDILARDLKNSSIIKNAHIYIDGFYGFTPQEINVIGELMEFSEEVNITLPMDKYTYYDKNPSMARLFFEPATTAKKIIEKAQEKGIKVFEPTVFYEQKRGVNEGVRHMEKYFNYYPPVIGENSNGVKLFSADNKYDEIENCAINILKMAREENVKFNEIAVLMRNVSDYESYIKSIFSEYNIPFFIDKKEDIISQPVVELIRSIIDIVIKDFSYESMFRFLRTGFSPINREDIDLLENYVLAYGIKSYKWHNETWEYGFKNKDDENKANINRIKNEVLNCLKPFYESVSRDKKYTIGHMISSLYDTLKNMNISSILSDKVNKFYESDNIERAEQYKQAWKIMNEIFEQMTHFLENEVMTVSEFSKIVDAGLGEGKLAIVPPTIDTVTVGDIERTRLANLKAVFVVGANEGVLPSPSENLGIFTDLEREILDNKGVELSPDGKRKAFEEQFLIYTSITRASHYIYISYSKSNTDGRALRPSPFIGRFKSLFKDLDVLEYESTSVENIVSPVPVLHKLGGNIRNIYNGEGEEFWKDVASFYIERKEWDKNIESLRNSIYDKNISEKLSENTMKKVYNGKLNSSISRLERYISCPYSYFIEYILSAKERKLYELGTPDLGSLFHNVLESFSKKMAENKIPWRDITDSQIDDFVNQSVSENAPKLGNEILLSTASHRYLVKRLERISKRATKTLTKHIKSGTFNPYGYEVEFGLNGVMPAITIELSNGEKMIMNGKIDRVDVLDKDGNKYVKIIDYKSGNKEFSLKDVYYGLQLQLIIYIDALMKNIKDGDKDILPAGVLYFKIQDPVIKSVAEMTTEEIENSILKELKMSGLVLKDDDILENLDENLKEKTSKTSDIIPVSYGSDGMLKKTGTSVASIMDYNALMKFTSDKAKSIGENILAGNIDIKPYKSKDKTPCTYCNYHSICRFDINMPENSYNKLRDIKDDDIWQELRMEYYTEEDRIKAEEEKKNEEEAKKKALAKKRKAKKKV</sequence>
<reference evidence="16" key="2">
    <citation type="journal article" date="2021" name="PeerJ">
        <title>Extensive microbial diversity within the chicken gut microbiome revealed by metagenomics and culture.</title>
        <authorList>
            <person name="Gilroy R."/>
            <person name="Ravi A."/>
            <person name="Getino M."/>
            <person name="Pursley I."/>
            <person name="Horton D.L."/>
            <person name="Alikhan N.F."/>
            <person name="Baker D."/>
            <person name="Gharbi K."/>
            <person name="Hall N."/>
            <person name="Watson M."/>
            <person name="Adriaenssens E.M."/>
            <person name="Foster-Nyarko E."/>
            <person name="Jarju S."/>
            <person name="Secka A."/>
            <person name="Antonio M."/>
            <person name="Oren A."/>
            <person name="Chaudhuri R.R."/>
            <person name="La Ragione R."/>
            <person name="Hildebrand F."/>
            <person name="Pallen M.J."/>
        </authorList>
    </citation>
    <scope>NUCLEOTIDE SEQUENCE</scope>
    <source>
        <strain evidence="16">F6-4510</strain>
    </source>
</reference>
<name>A0A9D9H2Y4_9FIRM</name>
<dbReference type="Gene3D" id="3.40.50.300">
    <property type="entry name" value="P-loop containing nucleotide triphosphate hydrolases"/>
    <property type="match status" value="3"/>
</dbReference>
<dbReference type="AlphaFoldDB" id="A0A9D9H2Y4"/>
<dbReference type="SUPFAM" id="SSF52540">
    <property type="entry name" value="P-loop containing nucleoside triphosphate hydrolases"/>
    <property type="match status" value="1"/>
</dbReference>
<evidence type="ECO:0000256" key="3">
    <source>
        <dbReference type="ARBA" id="ARBA00022723"/>
    </source>
</evidence>
<evidence type="ECO:0000256" key="5">
    <source>
        <dbReference type="ARBA" id="ARBA00022763"/>
    </source>
</evidence>
<keyword evidence="6" id="KW-0378">Hydrolase</keyword>
<dbReference type="GO" id="GO:0051539">
    <property type="term" value="F:4 iron, 4 sulfur cluster binding"/>
    <property type="evidence" value="ECO:0007669"/>
    <property type="project" value="UniProtKB-KW"/>
</dbReference>
<keyword evidence="4" id="KW-0547">Nucleotide-binding</keyword>
<accession>A0A9D9H2Y4</accession>
<evidence type="ECO:0000259" key="15">
    <source>
        <dbReference type="PROSITE" id="PS51217"/>
    </source>
</evidence>
<evidence type="ECO:0000256" key="11">
    <source>
        <dbReference type="ARBA" id="ARBA00023014"/>
    </source>
</evidence>
<keyword evidence="12" id="KW-0238">DNA-binding</keyword>
<gene>
    <name evidence="16" type="primary">addB</name>
    <name evidence="16" type="ORF">IAC55_01740</name>
</gene>
<dbReference type="Pfam" id="PF21445">
    <property type="entry name" value="ADDB_N"/>
    <property type="match status" value="1"/>
</dbReference>
<protein>
    <submittedName>
        <fullName evidence="16">Helicase-exonuclease AddAB subunit AddB</fullName>
    </submittedName>
</protein>
<keyword evidence="1" id="KW-0004">4Fe-4S</keyword>
<keyword evidence="3" id="KW-0479">Metal-binding</keyword>
<proteinExistence type="predicted"/>
<dbReference type="Gene3D" id="3.90.320.10">
    <property type="match status" value="1"/>
</dbReference>
<evidence type="ECO:0000256" key="12">
    <source>
        <dbReference type="ARBA" id="ARBA00023125"/>
    </source>
</evidence>
<feature type="compositionally biased region" description="Basic residues" evidence="14">
    <location>
        <begin position="1153"/>
        <end position="1165"/>
    </location>
</feature>
<keyword evidence="5" id="KW-0227">DNA damage</keyword>
<organism evidence="16 17">
    <name type="scientific">Candidatus Fimicola merdigallinarum</name>
    <dbReference type="NCBI Taxonomy" id="2840819"/>
    <lineage>
        <taxon>Bacteria</taxon>
        <taxon>Bacillati</taxon>
        <taxon>Bacillota</taxon>
        <taxon>Clostridia</taxon>
        <taxon>Lachnospirales</taxon>
        <taxon>Lachnospiraceae</taxon>
        <taxon>Lachnospiraceae incertae sedis</taxon>
        <taxon>Candidatus Fimicola</taxon>
    </lineage>
</organism>
<evidence type="ECO:0000256" key="4">
    <source>
        <dbReference type="ARBA" id="ARBA00022741"/>
    </source>
</evidence>
<keyword evidence="13" id="KW-0234">DNA repair</keyword>
<dbReference type="NCBIfam" id="TIGR02773">
    <property type="entry name" value="addB_Gpos"/>
    <property type="match status" value="1"/>
</dbReference>
<evidence type="ECO:0000256" key="13">
    <source>
        <dbReference type="ARBA" id="ARBA00023204"/>
    </source>
</evidence>
<evidence type="ECO:0000313" key="17">
    <source>
        <dbReference type="Proteomes" id="UP000823611"/>
    </source>
</evidence>
<keyword evidence="10" id="KW-0408">Iron</keyword>
<dbReference type="PANTHER" id="PTHR30591:SF1">
    <property type="entry name" value="RECBCD ENZYME SUBUNIT RECC"/>
    <property type="match status" value="1"/>
</dbReference>
<dbReference type="InterPro" id="IPR011604">
    <property type="entry name" value="PDDEXK-like_dom_sf"/>
</dbReference>
<evidence type="ECO:0000256" key="9">
    <source>
        <dbReference type="ARBA" id="ARBA00022840"/>
    </source>
</evidence>
<evidence type="ECO:0000256" key="10">
    <source>
        <dbReference type="ARBA" id="ARBA00023004"/>
    </source>
</evidence>
<keyword evidence="2" id="KW-0540">Nuclease</keyword>
<dbReference type="PANTHER" id="PTHR30591">
    <property type="entry name" value="RECBCD ENZYME SUBUNIT RECC"/>
    <property type="match status" value="1"/>
</dbReference>
<dbReference type="GO" id="GO:0005524">
    <property type="term" value="F:ATP binding"/>
    <property type="evidence" value="ECO:0007669"/>
    <property type="project" value="UniProtKB-KW"/>
</dbReference>
<feature type="compositionally biased region" description="Basic and acidic residues" evidence="14">
    <location>
        <begin position="1138"/>
        <end position="1152"/>
    </location>
</feature>
<dbReference type="PROSITE" id="PS51217">
    <property type="entry name" value="UVRD_HELICASE_CTER"/>
    <property type="match status" value="1"/>
</dbReference>
<reference evidence="16" key="1">
    <citation type="submission" date="2020-10" db="EMBL/GenBank/DDBJ databases">
        <authorList>
            <person name="Gilroy R."/>
        </authorList>
    </citation>
    <scope>NUCLEOTIDE SEQUENCE</scope>
    <source>
        <strain evidence="16">F6-4510</strain>
    </source>
</reference>
<evidence type="ECO:0000256" key="1">
    <source>
        <dbReference type="ARBA" id="ARBA00022485"/>
    </source>
</evidence>
<evidence type="ECO:0000256" key="2">
    <source>
        <dbReference type="ARBA" id="ARBA00022722"/>
    </source>
</evidence>
<dbReference type="EMBL" id="JADIMX010000034">
    <property type="protein sequence ID" value="MBO8434029.1"/>
    <property type="molecule type" value="Genomic_DNA"/>
</dbReference>
<evidence type="ECO:0000256" key="8">
    <source>
        <dbReference type="ARBA" id="ARBA00022839"/>
    </source>
</evidence>
<evidence type="ECO:0000256" key="14">
    <source>
        <dbReference type="SAM" id="MobiDB-lite"/>
    </source>
</evidence>
<dbReference type="InterPro" id="IPR014140">
    <property type="entry name" value="DNA_helicase_suAddB"/>
</dbReference>
<dbReference type="InterPro" id="IPR014017">
    <property type="entry name" value="DNA_helicase_UvrD-like_C"/>
</dbReference>
<dbReference type="InterPro" id="IPR049035">
    <property type="entry name" value="ADDB_N"/>
</dbReference>
<dbReference type="GO" id="GO:0004386">
    <property type="term" value="F:helicase activity"/>
    <property type="evidence" value="ECO:0007669"/>
    <property type="project" value="UniProtKB-KW"/>
</dbReference>
<dbReference type="GO" id="GO:0003677">
    <property type="term" value="F:DNA binding"/>
    <property type="evidence" value="ECO:0007669"/>
    <property type="project" value="UniProtKB-KW"/>
</dbReference>
<evidence type="ECO:0000256" key="7">
    <source>
        <dbReference type="ARBA" id="ARBA00022806"/>
    </source>
</evidence>
<evidence type="ECO:0000313" key="16">
    <source>
        <dbReference type="EMBL" id="MBO8434029.1"/>
    </source>
</evidence>
<dbReference type="InterPro" id="IPR038726">
    <property type="entry name" value="PDDEXK_AddAB-type"/>
</dbReference>
<comment type="caution">
    <text evidence="16">The sequence shown here is derived from an EMBL/GenBank/DDBJ whole genome shotgun (WGS) entry which is preliminary data.</text>
</comment>
<dbReference type="GO" id="GO:0000724">
    <property type="term" value="P:double-strand break repair via homologous recombination"/>
    <property type="evidence" value="ECO:0007669"/>
    <property type="project" value="InterPro"/>
</dbReference>
<dbReference type="InterPro" id="IPR027417">
    <property type="entry name" value="P-loop_NTPase"/>
</dbReference>
<feature type="domain" description="UvrD-like helicase C-terminal" evidence="15">
    <location>
        <begin position="273"/>
        <end position="552"/>
    </location>
</feature>
<dbReference type="GO" id="GO:0046872">
    <property type="term" value="F:metal ion binding"/>
    <property type="evidence" value="ECO:0007669"/>
    <property type="project" value="UniProtKB-KW"/>
</dbReference>
<keyword evidence="8" id="KW-0269">Exonuclease</keyword>
<dbReference type="Proteomes" id="UP000823611">
    <property type="component" value="Unassembled WGS sequence"/>
</dbReference>
<dbReference type="GO" id="GO:0004527">
    <property type="term" value="F:exonuclease activity"/>
    <property type="evidence" value="ECO:0007669"/>
    <property type="project" value="UniProtKB-KW"/>
</dbReference>
<evidence type="ECO:0000256" key="6">
    <source>
        <dbReference type="ARBA" id="ARBA00022801"/>
    </source>
</evidence>
<keyword evidence="11" id="KW-0411">Iron-sulfur</keyword>
<keyword evidence="7 16" id="KW-0347">Helicase</keyword>
<dbReference type="Pfam" id="PF12705">
    <property type="entry name" value="PDDEXK_1"/>
    <property type="match status" value="1"/>
</dbReference>
<feature type="region of interest" description="Disordered" evidence="14">
    <location>
        <begin position="1138"/>
        <end position="1165"/>
    </location>
</feature>